<protein>
    <submittedName>
        <fullName evidence="1">Uncharacterized protein</fullName>
    </submittedName>
</protein>
<dbReference type="AlphaFoldDB" id="A0AAU9NNA1"/>
<organism evidence="1 2">
    <name type="scientific">Lactuca virosa</name>
    <dbReference type="NCBI Taxonomy" id="75947"/>
    <lineage>
        <taxon>Eukaryota</taxon>
        <taxon>Viridiplantae</taxon>
        <taxon>Streptophyta</taxon>
        <taxon>Embryophyta</taxon>
        <taxon>Tracheophyta</taxon>
        <taxon>Spermatophyta</taxon>
        <taxon>Magnoliopsida</taxon>
        <taxon>eudicotyledons</taxon>
        <taxon>Gunneridae</taxon>
        <taxon>Pentapetalae</taxon>
        <taxon>asterids</taxon>
        <taxon>campanulids</taxon>
        <taxon>Asterales</taxon>
        <taxon>Asteraceae</taxon>
        <taxon>Cichorioideae</taxon>
        <taxon>Cichorieae</taxon>
        <taxon>Lactucinae</taxon>
        <taxon>Lactuca</taxon>
    </lineage>
</organism>
<evidence type="ECO:0000313" key="2">
    <source>
        <dbReference type="Proteomes" id="UP001157418"/>
    </source>
</evidence>
<dbReference type="Proteomes" id="UP001157418">
    <property type="component" value="Unassembled WGS sequence"/>
</dbReference>
<evidence type="ECO:0000313" key="1">
    <source>
        <dbReference type="EMBL" id="CAH1439360.1"/>
    </source>
</evidence>
<gene>
    <name evidence="1" type="ORF">LVIROSA_LOCUS25561</name>
</gene>
<dbReference type="EMBL" id="CAKMRJ010004746">
    <property type="protein sequence ID" value="CAH1439360.1"/>
    <property type="molecule type" value="Genomic_DNA"/>
</dbReference>
<accession>A0AAU9NNA1</accession>
<comment type="caution">
    <text evidence="1">The sequence shown here is derived from an EMBL/GenBank/DDBJ whole genome shotgun (WGS) entry which is preliminary data.</text>
</comment>
<sequence>MENLPESETPFDVFVLTCEIGGVDVGDLRERMEDYVGRVKEMRILDEKAVEKEQEESILYTHTQHTPARRLSVSLSLSRKRFRSD</sequence>
<name>A0AAU9NNA1_9ASTR</name>
<keyword evidence="2" id="KW-1185">Reference proteome</keyword>
<proteinExistence type="predicted"/>
<reference evidence="1 2" key="1">
    <citation type="submission" date="2022-01" db="EMBL/GenBank/DDBJ databases">
        <authorList>
            <person name="Xiong W."/>
            <person name="Schranz E."/>
        </authorList>
    </citation>
    <scope>NUCLEOTIDE SEQUENCE [LARGE SCALE GENOMIC DNA]</scope>
</reference>